<dbReference type="InterPro" id="IPR001544">
    <property type="entry name" value="Aminotrans_IV"/>
</dbReference>
<dbReference type="InterPro" id="IPR005801">
    <property type="entry name" value="ADC_synthase"/>
</dbReference>
<organism evidence="5 6">
    <name type="scientific">Desulfatitalea alkaliphila</name>
    <dbReference type="NCBI Taxonomy" id="2929485"/>
    <lineage>
        <taxon>Bacteria</taxon>
        <taxon>Pseudomonadati</taxon>
        <taxon>Thermodesulfobacteriota</taxon>
        <taxon>Desulfobacteria</taxon>
        <taxon>Desulfobacterales</taxon>
        <taxon>Desulfosarcinaceae</taxon>
        <taxon>Desulfatitalea</taxon>
    </lineage>
</organism>
<dbReference type="Pfam" id="PF04715">
    <property type="entry name" value="Anth_synt_I_N"/>
    <property type="match status" value="1"/>
</dbReference>
<dbReference type="Gene3D" id="3.60.120.10">
    <property type="entry name" value="Anthranilate synthase"/>
    <property type="match status" value="1"/>
</dbReference>
<dbReference type="InterPro" id="IPR006805">
    <property type="entry name" value="Anth_synth_I_N"/>
</dbReference>
<dbReference type="EC" id="2.6.1.85" evidence="1"/>
<dbReference type="PANTHER" id="PTHR11236:SF9">
    <property type="entry name" value="ANTHRANILATE SYNTHASE COMPONENT 1"/>
    <property type="match status" value="1"/>
</dbReference>
<protein>
    <recommendedName>
        <fullName evidence="1">aminodeoxychorismate synthase</fullName>
        <ecNumber evidence="1">2.6.1.85</ecNumber>
    </recommendedName>
</protein>
<evidence type="ECO:0000313" key="5">
    <source>
        <dbReference type="EMBL" id="MCJ8500382.1"/>
    </source>
</evidence>
<dbReference type="GO" id="GO:0000162">
    <property type="term" value="P:L-tryptophan biosynthetic process"/>
    <property type="evidence" value="ECO:0007669"/>
    <property type="project" value="TreeGrafter"/>
</dbReference>
<dbReference type="RefSeq" id="WP_246904585.1">
    <property type="nucleotide sequence ID" value="NZ_JALJRB010000006.1"/>
</dbReference>
<reference evidence="5" key="1">
    <citation type="submission" date="2022-04" db="EMBL/GenBank/DDBJ databases">
        <title>Desulfatitalea alkaliphila sp. nov., a novel anaerobic sulfate-reducing bacterium isolated from terrestrial mud volcano, Taman Peninsula, Russia.</title>
        <authorList>
            <person name="Khomyakova M.A."/>
            <person name="Merkel A.Y."/>
            <person name="Slobodkin A.I."/>
        </authorList>
    </citation>
    <scope>NUCLEOTIDE SEQUENCE</scope>
    <source>
        <strain evidence="5">M08but</strain>
    </source>
</reference>
<dbReference type="SUPFAM" id="SSF56752">
    <property type="entry name" value="D-aminoacid aminotransferase-like PLP-dependent enzymes"/>
    <property type="match status" value="1"/>
</dbReference>
<evidence type="ECO:0000313" key="6">
    <source>
        <dbReference type="Proteomes" id="UP001165427"/>
    </source>
</evidence>
<gene>
    <name evidence="5" type="primary">pabB</name>
    <name evidence="5" type="ORF">MRX98_07320</name>
</gene>
<keyword evidence="5" id="KW-0032">Aminotransferase</keyword>
<keyword evidence="6" id="KW-1185">Reference proteome</keyword>
<dbReference type="GO" id="GO:0009396">
    <property type="term" value="P:folic acid-containing compound biosynthetic process"/>
    <property type="evidence" value="ECO:0007669"/>
    <property type="project" value="InterPro"/>
</dbReference>
<dbReference type="Proteomes" id="UP001165427">
    <property type="component" value="Unassembled WGS sequence"/>
</dbReference>
<dbReference type="SUPFAM" id="SSF56322">
    <property type="entry name" value="ADC synthase"/>
    <property type="match status" value="1"/>
</dbReference>
<feature type="domain" description="Anthranilate synthase component I N-terminal" evidence="4">
    <location>
        <begin position="34"/>
        <end position="162"/>
    </location>
</feature>
<dbReference type="EMBL" id="JALJRB010000006">
    <property type="protein sequence ID" value="MCJ8500382.1"/>
    <property type="molecule type" value="Genomic_DNA"/>
</dbReference>
<dbReference type="InterPro" id="IPR043132">
    <property type="entry name" value="BCAT-like_C"/>
</dbReference>
<name>A0AA41UJB8_9BACT</name>
<dbReference type="GO" id="GO:0046820">
    <property type="term" value="F:4-amino-4-deoxychorismate synthase activity"/>
    <property type="evidence" value="ECO:0007669"/>
    <property type="project" value="UniProtKB-EC"/>
</dbReference>
<dbReference type="AlphaFoldDB" id="A0AA41UJB8"/>
<evidence type="ECO:0000256" key="1">
    <source>
        <dbReference type="ARBA" id="ARBA00013139"/>
    </source>
</evidence>
<dbReference type="InterPro" id="IPR005802">
    <property type="entry name" value="ADC_synth_comp_1"/>
</dbReference>
<dbReference type="InterPro" id="IPR019999">
    <property type="entry name" value="Anth_synth_I-like"/>
</dbReference>
<proteinExistence type="predicted"/>
<evidence type="ECO:0000259" key="4">
    <source>
        <dbReference type="Pfam" id="PF04715"/>
    </source>
</evidence>
<feature type="domain" description="Chorismate-utilising enzyme C-terminal" evidence="3">
    <location>
        <begin position="214"/>
        <end position="466"/>
    </location>
</feature>
<dbReference type="Pfam" id="PF00425">
    <property type="entry name" value="Chorismate_bind"/>
    <property type="match status" value="1"/>
</dbReference>
<sequence length="760" mass="82112">MNLKAVPSPFADLPGMDTVTGVHARPFDLREPFEALCARFAALPGTVALLSGGDLDCARYHLLGLWPWMVLSGRAGRVILSVDGTPHRIDAPPLAVLETLLDRLQLPTGQWPAPMAAGLMGYLAYDLKDDLERLPRTSVDDLLLPHMLFFAPSLLVVHDKTTGATRLMVPLRARASETPDHIIDGFRAACDGPPAEAAPFCLPAAGRRANVTPEAYQQAVGRVIDYIAAGDVYQVNLSQRFQVPFDGDAYALFRHLYARNPAPFFAFIQAGDHQIVSTSPERFVQQSGRRVEARPIKGTRPRGATAEADAALRAELAASTKDDAELSMIVDLLRNDLGKVCRAGSVHVTEHKRIEAYRNVYHLVTRVEGELDRDTGSVDLIRAAFPGGSITGCPKVRAMEIIDELEPCRRHLYCGSIGYISLHDTMDLSIAIRTAIITGGILHYSAGGGVVYDSDPRSEYEETLHKAHTLLTACQATATDAVDPSNAVVWCNGRLQPAAEAAVPVADQGLLYGYGFFETLRADHGRAPLLAAHLARFNATWRALMPDPPPDVTWDAVIAAVIAANGLQVGCAAVKLLATRGSRAAAPWDHTLLVTARPYTHRAAVHESGGLALGTYPHPRQSPLADHKTLNYLYYLQAGQWAAAKGHDEALILNPDGTVSETNTANLLLIEGREVSRPESPAVLPGVMAAAVCDQLARWGYRIRWRPVQPSELHGTGQLLAANALMGAVPIHAIDGRPRPAGGPLWRRINDAILPGWEGA</sequence>
<dbReference type="PRINTS" id="PR00095">
    <property type="entry name" value="ANTSNTHASEI"/>
</dbReference>
<comment type="caution">
    <text evidence="5">The sequence shown here is derived from an EMBL/GenBank/DDBJ whole genome shotgun (WGS) entry which is preliminary data.</text>
</comment>
<evidence type="ECO:0000259" key="3">
    <source>
        <dbReference type="Pfam" id="PF00425"/>
    </source>
</evidence>
<dbReference type="Pfam" id="PF01063">
    <property type="entry name" value="Aminotran_4"/>
    <property type="match status" value="1"/>
</dbReference>
<dbReference type="InterPro" id="IPR036038">
    <property type="entry name" value="Aminotransferase-like"/>
</dbReference>
<keyword evidence="2 5" id="KW-0808">Transferase</keyword>
<dbReference type="InterPro" id="IPR043131">
    <property type="entry name" value="BCAT-like_N"/>
</dbReference>
<dbReference type="PANTHER" id="PTHR11236">
    <property type="entry name" value="AMINOBENZOATE/ANTHRANILATE SYNTHASE"/>
    <property type="match status" value="1"/>
</dbReference>
<dbReference type="Gene3D" id="3.30.470.10">
    <property type="match status" value="1"/>
</dbReference>
<dbReference type="NCBIfam" id="TIGR00553">
    <property type="entry name" value="pabB"/>
    <property type="match status" value="1"/>
</dbReference>
<accession>A0AA41UJB8</accession>
<evidence type="ECO:0000256" key="2">
    <source>
        <dbReference type="ARBA" id="ARBA00022679"/>
    </source>
</evidence>
<dbReference type="Gene3D" id="3.20.10.10">
    <property type="entry name" value="D-amino Acid Aminotransferase, subunit A, domain 2"/>
    <property type="match status" value="1"/>
</dbReference>
<dbReference type="InterPro" id="IPR015890">
    <property type="entry name" value="Chorismate_C"/>
</dbReference>